<feature type="transmembrane region" description="Helical" evidence="1">
    <location>
        <begin position="108"/>
        <end position="131"/>
    </location>
</feature>
<feature type="transmembrane region" description="Helical" evidence="1">
    <location>
        <begin position="166"/>
        <end position="188"/>
    </location>
</feature>
<accession>A0A6M3KJS3</accession>
<organism evidence="2">
    <name type="scientific">viral metagenome</name>
    <dbReference type="NCBI Taxonomy" id="1070528"/>
    <lineage>
        <taxon>unclassified sequences</taxon>
        <taxon>metagenomes</taxon>
        <taxon>organismal metagenomes</taxon>
    </lineage>
</organism>
<protein>
    <submittedName>
        <fullName evidence="2">Uncharacterized protein</fullName>
    </submittedName>
</protein>
<feature type="transmembrane region" description="Helical" evidence="1">
    <location>
        <begin position="6"/>
        <end position="28"/>
    </location>
</feature>
<name>A0A6M3KJS3_9ZZZZ</name>
<keyword evidence="1" id="KW-0472">Membrane</keyword>
<feature type="transmembrane region" description="Helical" evidence="1">
    <location>
        <begin position="137"/>
        <end position="154"/>
    </location>
</feature>
<dbReference type="AlphaFoldDB" id="A0A6M3KJS3"/>
<sequence>MLGTIVSLFSGGITGILGSIFTNVLNYFNQKQKNKHELALKQLDMQERDKDREFALKEAEMNLKITEVGIEGAIGTEEAKAFTEAQKSLMTPLFNPTFMDRLIDSKKWYNMAIAGIIAFFFGIVDIVKHAIRPGITVYVSIVFGFIILKAWNILEVNSYQWKLEDAVKIIMLCVDASIYMISMIYGFWFSDRRIAKFMMRLDDGNIKK</sequence>
<reference evidence="2" key="1">
    <citation type="submission" date="2020-03" db="EMBL/GenBank/DDBJ databases">
        <title>The deep terrestrial virosphere.</title>
        <authorList>
            <person name="Holmfeldt K."/>
            <person name="Nilsson E."/>
            <person name="Simone D."/>
            <person name="Lopez-Fernandez M."/>
            <person name="Wu X."/>
            <person name="de Brujin I."/>
            <person name="Lundin D."/>
            <person name="Andersson A."/>
            <person name="Bertilsson S."/>
            <person name="Dopson M."/>
        </authorList>
    </citation>
    <scope>NUCLEOTIDE SEQUENCE</scope>
    <source>
        <strain evidence="2">MM415A00503</strain>
    </source>
</reference>
<dbReference type="EMBL" id="MT142466">
    <property type="protein sequence ID" value="QJA81655.1"/>
    <property type="molecule type" value="Genomic_DNA"/>
</dbReference>
<keyword evidence="1" id="KW-0812">Transmembrane</keyword>
<proteinExistence type="predicted"/>
<evidence type="ECO:0000256" key="1">
    <source>
        <dbReference type="SAM" id="Phobius"/>
    </source>
</evidence>
<evidence type="ECO:0000313" key="2">
    <source>
        <dbReference type="EMBL" id="QJA81655.1"/>
    </source>
</evidence>
<keyword evidence="1" id="KW-1133">Transmembrane helix</keyword>
<gene>
    <name evidence="2" type="ORF">MM415A00503_0010</name>
</gene>